<dbReference type="OrthoDB" id="1732493at2759"/>
<dbReference type="Pfam" id="PF00069">
    <property type="entry name" value="Pkinase"/>
    <property type="match status" value="1"/>
</dbReference>
<reference evidence="13" key="1">
    <citation type="journal article" date="2023" name="DNA Res.">
        <title>Chromosome-level genome assembly of Phrynocephalus forsythii using third-generation DNA sequencing and Hi-C analysis.</title>
        <authorList>
            <person name="Qi Y."/>
            <person name="Zhao W."/>
            <person name="Zhao Y."/>
            <person name="Niu C."/>
            <person name="Cao S."/>
            <person name="Zhang Y."/>
        </authorList>
    </citation>
    <scope>NUCLEOTIDE SEQUENCE</scope>
    <source>
        <tissue evidence="13">Muscle</tissue>
    </source>
</reference>
<dbReference type="CDD" id="cd07852">
    <property type="entry name" value="STKc_MAPK15-like"/>
    <property type="match status" value="1"/>
</dbReference>
<feature type="compositionally biased region" description="Polar residues" evidence="11">
    <location>
        <begin position="761"/>
        <end position="779"/>
    </location>
</feature>
<evidence type="ECO:0000256" key="2">
    <source>
        <dbReference type="ARBA" id="ARBA00022527"/>
    </source>
</evidence>
<feature type="region of interest" description="Disordered" evidence="11">
    <location>
        <begin position="792"/>
        <end position="821"/>
    </location>
</feature>
<dbReference type="InterPro" id="IPR050117">
    <property type="entry name" value="MAPK"/>
</dbReference>
<protein>
    <recommendedName>
        <fullName evidence="7">Mitogen-activated protein kinase 15</fullName>
        <ecNumber evidence="1">2.7.11.24</ecNumber>
    </recommendedName>
</protein>
<dbReference type="AlphaFoldDB" id="A0A9Q0Y0M0"/>
<keyword evidence="4 10" id="KW-0547">Nucleotide-binding</keyword>
<feature type="binding site" evidence="10">
    <location>
        <position position="325"/>
    </location>
    <ligand>
        <name>ATP</name>
        <dbReference type="ChEBI" id="CHEBI:30616"/>
    </ligand>
</feature>
<feature type="compositionally biased region" description="Polar residues" evidence="11">
    <location>
        <begin position="1"/>
        <end position="12"/>
    </location>
</feature>
<evidence type="ECO:0000256" key="9">
    <source>
        <dbReference type="ARBA" id="ARBA00048312"/>
    </source>
</evidence>
<dbReference type="PANTHER" id="PTHR24055">
    <property type="entry name" value="MITOGEN-ACTIVATED PROTEIN KINASE"/>
    <property type="match status" value="1"/>
</dbReference>
<feature type="region of interest" description="Disordered" evidence="11">
    <location>
        <begin position="755"/>
        <end position="779"/>
    </location>
</feature>
<feature type="region of interest" description="Disordered" evidence="11">
    <location>
        <begin position="1"/>
        <end position="22"/>
    </location>
</feature>
<dbReference type="PROSITE" id="PS00107">
    <property type="entry name" value="PROTEIN_KINASE_ATP"/>
    <property type="match status" value="1"/>
</dbReference>
<dbReference type="InterPro" id="IPR003527">
    <property type="entry name" value="MAP_kinase_CS"/>
</dbReference>
<dbReference type="GO" id="GO:0004707">
    <property type="term" value="F:MAP kinase activity"/>
    <property type="evidence" value="ECO:0007669"/>
    <property type="project" value="UniProtKB-EC"/>
</dbReference>
<evidence type="ECO:0000256" key="10">
    <source>
        <dbReference type="PROSITE-ProRule" id="PRU10141"/>
    </source>
</evidence>
<accession>A0A9Q0Y0M0</accession>
<dbReference type="Gene3D" id="3.30.200.20">
    <property type="entry name" value="Phosphorylase Kinase, domain 1"/>
    <property type="match status" value="1"/>
</dbReference>
<sequence>MARRSQSSSQGDNPLDPNYLPPHYKEYYRLALDVLAEEGEESYHRFLAEEGAPDFLCPAEVQHITQHLQKPQYASQEGGGSGGGDSGEGGGSTDSGPHDTDMDGSSGTYWPVNSDLAVPELDLGWPMVFGFRGTEVTTLVQPPPPDNPSIKEEARRMIRAAQQPRGGLRRSGEGGTGGGALPAAGSRGAREGPTAAASPPPAAAIIRPSPTTPFPARRPLGGEEEEEEGEPRRRGRGFPNGGAGLARAPSPWHPRQAGDRRRPAAAAAAAIKMSGAARARSVPPAEVEEQVSRRYEIKRRLGKGAYGIVWKAVDRKTGAIVAVKKIFDAFRNRTDAQRTFREVMFLQEFGEHPNVIKLLNVIRAQNDKDIYLVFESMETDLHAVIKKGNLLKDIHKCYILYQLLKATKFIHSGNVIHRDQKPSNILLDSDCFVKLCDFGLARSLSQISKDEGNPTLTEYVATRWYRAPEILLALHSYTKGVDMWSIGCILGEMLLGKPLFPGTSTVNQIEQILRVVPLSFPEDVAAFHSDYKASIISRMSCQQQVAFEDLLPCSTPPQALDLLKQLLVFNPEKRLTAEEALRHPYVQRFHCPAKEPVLDHSVLLPLDDDVQLSVAEYRNKLYEMILARKASNQLQRENRQLGCSETKPPLKTHWEAQEGLWHIPPKSYPEFLDAQRSHEAIQQKADEARNLCPRPKICSIVAQKGPSLGSKIRKHSAPFFQQEQPPADHHQKEGKQMACLRAACLPPAAGVHPLCGGQDGTDVQSQKAPNPRSYSVSGQAQEAVLNRHLMRNESSPSRAAFGPKSRSCDSHGREAHPFPKPNRKMFQVTANVGTAGDPKASLGSYSQSYGTICKSALQNLPVLNFHQETLAPGAQRL</sequence>
<dbReference type="InterPro" id="IPR000719">
    <property type="entry name" value="Prot_kinase_dom"/>
</dbReference>
<comment type="catalytic activity">
    <reaction evidence="9">
        <text>L-seryl-[protein] + ATP = O-phospho-L-seryl-[protein] + ADP + H(+)</text>
        <dbReference type="Rhea" id="RHEA:17989"/>
        <dbReference type="Rhea" id="RHEA-COMP:9863"/>
        <dbReference type="Rhea" id="RHEA-COMP:11604"/>
        <dbReference type="ChEBI" id="CHEBI:15378"/>
        <dbReference type="ChEBI" id="CHEBI:29999"/>
        <dbReference type="ChEBI" id="CHEBI:30616"/>
        <dbReference type="ChEBI" id="CHEBI:83421"/>
        <dbReference type="ChEBI" id="CHEBI:456216"/>
        <dbReference type="EC" id="2.7.11.24"/>
    </reaction>
</comment>
<evidence type="ECO:0000256" key="8">
    <source>
        <dbReference type="ARBA" id="ARBA00047592"/>
    </source>
</evidence>
<dbReference type="InterPro" id="IPR017441">
    <property type="entry name" value="Protein_kinase_ATP_BS"/>
</dbReference>
<feature type="compositionally biased region" description="Basic and acidic residues" evidence="11">
    <location>
        <begin position="806"/>
        <end position="817"/>
    </location>
</feature>
<keyword evidence="3" id="KW-0808">Transferase</keyword>
<dbReference type="FunFam" id="3.30.200.20:FF:000166">
    <property type="entry name" value="Mitogen-activated protein kinase"/>
    <property type="match status" value="1"/>
</dbReference>
<feature type="compositionally biased region" description="Low complexity" evidence="11">
    <location>
        <begin position="193"/>
        <end position="209"/>
    </location>
</feature>
<name>A0A9Q0Y0M0_9SAUR</name>
<organism evidence="13 14">
    <name type="scientific">Phrynocephalus forsythii</name>
    <dbReference type="NCBI Taxonomy" id="171643"/>
    <lineage>
        <taxon>Eukaryota</taxon>
        <taxon>Metazoa</taxon>
        <taxon>Chordata</taxon>
        <taxon>Craniata</taxon>
        <taxon>Vertebrata</taxon>
        <taxon>Euteleostomi</taxon>
        <taxon>Lepidosauria</taxon>
        <taxon>Squamata</taxon>
        <taxon>Bifurcata</taxon>
        <taxon>Unidentata</taxon>
        <taxon>Episquamata</taxon>
        <taxon>Toxicofera</taxon>
        <taxon>Iguania</taxon>
        <taxon>Acrodonta</taxon>
        <taxon>Agamidae</taxon>
        <taxon>Agaminae</taxon>
        <taxon>Phrynocephalus</taxon>
    </lineage>
</organism>
<feature type="compositionally biased region" description="Gly residues" evidence="11">
    <location>
        <begin position="77"/>
        <end position="93"/>
    </location>
</feature>
<evidence type="ECO:0000256" key="3">
    <source>
        <dbReference type="ARBA" id="ARBA00022679"/>
    </source>
</evidence>
<dbReference type="SUPFAM" id="SSF56112">
    <property type="entry name" value="Protein kinase-like (PK-like)"/>
    <property type="match status" value="1"/>
</dbReference>
<evidence type="ECO:0000256" key="11">
    <source>
        <dbReference type="SAM" id="MobiDB-lite"/>
    </source>
</evidence>
<feature type="domain" description="Protein kinase" evidence="12">
    <location>
        <begin position="295"/>
        <end position="586"/>
    </location>
</feature>
<dbReference type="Proteomes" id="UP001142489">
    <property type="component" value="Unassembled WGS sequence"/>
</dbReference>
<dbReference type="EC" id="2.7.11.24" evidence="1"/>
<evidence type="ECO:0000256" key="7">
    <source>
        <dbReference type="ARBA" id="ARBA00039797"/>
    </source>
</evidence>
<dbReference type="EMBL" id="JAPFRF010000003">
    <property type="protein sequence ID" value="KAJ7338291.1"/>
    <property type="molecule type" value="Genomic_DNA"/>
</dbReference>
<keyword evidence="5" id="KW-0418">Kinase</keyword>
<comment type="catalytic activity">
    <reaction evidence="8">
        <text>L-threonyl-[protein] + ATP = O-phospho-L-threonyl-[protein] + ADP + H(+)</text>
        <dbReference type="Rhea" id="RHEA:46608"/>
        <dbReference type="Rhea" id="RHEA-COMP:11060"/>
        <dbReference type="Rhea" id="RHEA-COMP:11605"/>
        <dbReference type="ChEBI" id="CHEBI:15378"/>
        <dbReference type="ChEBI" id="CHEBI:30013"/>
        <dbReference type="ChEBI" id="CHEBI:30616"/>
        <dbReference type="ChEBI" id="CHEBI:61977"/>
        <dbReference type="ChEBI" id="CHEBI:456216"/>
        <dbReference type="EC" id="2.7.11.24"/>
    </reaction>
</comment>
<evidence type="ECO:0000259" key="12">
    <source>
        <dbReference type="PROSITE" id="PS50011"/>
    </source>
</evidence>
<keyword evidence="6 10" id="KW-0067">ATP-binding</keyword>
<keyword evidence="14" id="KW-1185">Reference proteome</keyword>
<proteinExistence type="predicted"/>
<keyword evidence="2" id="KW-0723">Serine/threonine-protein kinase</keyword>
<comment type="caution">
    <text evidence="13">The sequence shown here is derived from an EMBL/GenBank/DDBJ whole genome shotgun (WGS) entry which is preliminary data.</text>
</comment>
<evidence type="ECO:0000256" key="5">
    <source>
        <dbReference type="ARBA" id="ARBA00022777"/>
    </source>
</evidence>
<dbReference type="GO" id="GO:0005524">
    <property type="term" value="F:ATP binding"/>
    <property type="evidence" value="ECO:0007669"/>
    <property type="project" value="UniProtKB-UniRule"/>
</dbReference>
<gene>
    <name evidence="13" type="ORF">JRQ81_011064</name>
</gene>
<dbReference type="Pfam" id="PF07894">
    <property type="entry name" value="SACK1"/>
    <property type="match status" value="1"/>
</dbReference>
<dbReference type="InterPro" id="IPR012461">
    <property type="entry name" value="SACK1"/>
</dbReference>
<dbReference type="PROSITE" id="PS50011">
    <property type="entry name" value="PROTEIN_KINASE_DOM"/>
    <property type="match status" value="1"/>
</dbReference>
<evidence type="ECO:0000256" key="6">
    <source>
        <dbReference type="ARBA" id="ARBA00022840"/>
    </source>
</evidence>
<evidence type="ECO:0000256" key="4">
    <source>
        <dbReference type="ARBA" id="ARBA00022741"/>
    </source>
</evidence>
<feature type="region of interest" description="Disordered" evidence="11">
    <location>
        <begin position="67"/>
        <end position="108"/>
    </location>
</feature>
<dbReference type="Gene3D" id="1.10.510.10">
    <property type="entry name" value="Transferase(Phosphotransferase) domain 1"/>
    <property type="match status" value="1"/>
</dbReference>
<evidence type="ECO:0000313" key="14">
    <source>
        <dbReference type="Proteomes" id="UP001142489"/>
    </source>
</evidence>
<evidence type="ECO:0000256" key="1">
    <source>
        <dbReference type="ARBA" id="ARBA00012411"/>
    </source>
</evidence>
<evidence type="ECO:0000313" key="13">
    <source>
        <dbReference type="EMBL" id="KAJ7338291.1"/>
    </source>
</evidence>
<dbReference type="InterPro" id="IPR011009">
    <property type="entry name" value="Kinase-like_dom_sf"/>
</dbReference>
<dbReference type="PROSITE" id="PS01351">
    <property type="entry name" value="MAPK"/>
    <property type="match status" value="1"/>
</dbReference>
<dbReference type="FunFam" id="1.10.510.10:FF:000238">
    <property type="entry name" value="Mitogen-activated protein kinase"/>
    <property type="match status" value="1"/>
</dbReference>
<feature type="region of interest" description="Disordered" evidence="11">
    <location>
        <begin position="137"/>
        <end position="262"/>
    </location>
</feature>